<keyword evidence="7" id="KW-1185">Reference proteome</keyword>
<evidence type="ECO:0000313" key="4">
    <source>
        <dbReference type="EMBL" id="CAI4011282.1"/>
    </source>
</evidence>
<feature type="region of interest" description="Disordered" evidence="1">
    <location>
        <begin position="177"/>
        <end position="223"/>
    </location>
</feature>
<evidence type="ECO:0000256" key="2">
    <source>
        <dbReference type="SAM" id="Phobius"/>
    </source>
</evidence>
<feature type="compositionally biased region" description="Basic and acidic residues" evidence="1">
    <location>
        <begin position="206"/>
        <end position="221"/>
    </location>
</feature>
<sequence length="301" mass="33615">MIVGIFDGIIKKFNDKFPRQAVKKFDKISAVNGKAGTSNEMRRMMVSAIADETLELLQLTLRRPTEHEIRLERPGALGLQVNYTDLLGGVLISKVVSDGLVDRWNQQQKAAGAAGSSRIKVGDRIIALNGDELKGDDLLERLKTFGQVFLGGLCPVLLVGAWLILANIQSSVTDSSAVSWNSQVTEEETRRKEKKERKSRKHRHHSADAHADRSAKKDDGALPKPYNWAEEVVKASLDPQNQWEFPAPSGKAGYVGSLAAWEQPRARGTEVASRARERAEEVQRWERHHDSQQQYIFGTPR</sequence>
<keyword evidence="2" id="KW-1133">Transmembrane helix</keyword>
<dbReference type="InterPro" id="IPR001478">
    <property type="entry name" value="PDZ"/>
</dbReference>
<feature type="region of interest" description="Disordered" evidence="1">
    <location>
        <begin position="281"/>
        <end position="301"/>
    </location>
</feature>
<feature type="domain" description="PDZ" evidence="3">
    <location>
        <begin position="58"/>
        <end position="135"/>
    </location>
</feature>
<feature type="transmembrane region" description="Helical" evidence="2">
    <location>
        <begin position="148"/>
        <end position="165"/>
    </location>
</feature>
<comment type="caution">
    <text evidence="4">The sequence shown here is derived from an EMBL/GenBank/DDBJ whole genome shotgun (WGS) entry which is preliminary data.</text>
</comment>
<dbReference type="Gene3D" id="2.30.42.10">
    <property type="match status" value="1"/>
</dbReference>
<dbReference type="PROSITE" id="PS50106">
    <property type="entry name" value="PDZ"/>
    <property type="match status" value="1"/>
</dbReference>
<dbReference type="EMBL" id="CAMXCT010005068">
    <property type="protein sequence ID" value="CAI4011282.1"/>
    <property type="molecule type" value="Genomic_DNA"/>
</dbReference>
<name>A0A9P1DKW6_9DINO</name>
<evidence type="ECO:0000256" key="1">
    <source>
        <dbReference type="SAM" id="MobiDB-lite"/>
    </source>
</evidence>
<organism evidence="4">
    <name type="scientific">Cladocopium goreaui</name>
    <dbReference type="NCBI Taxonomy" id="2562237"/>
    <lineage>
        <taxon>Eukaryota</taxon>
        <taxon>Sar</taxon>
        <taxon>Alveolata</taxon>
        <taxon>Dinophyceae</taxon>
        <taxon>Suessiales</taxon>
        <taxon>Symbiodiniaceae</taxon>
        <taxon>Cladocopium</taxon>
    </lineage>
</organism>
<dbReference type="SUPFAM" id="SSF50156">
    <property type="entry name" value="PDZ domain-like"/>
    <property type="match status" value="1"/>
</dbReference>
<dbReference type="Proteomes" id="UP001152797">
    <property type="component" value="Unassembled WGS sequence"/>
</dbReference>
<evidence type="ECO:0000313" key="6">
    <source>
        <dbReference type="EMBL" id="CAL4798594.1"/>
    </source>
</evidence>
<reference evidence="5" key="2">
    <citation type="submission" date="2024-04" db="EMBL/GenBank/DDBJ databases">
        <authorList>
            <person name="Chen Y."/>
            <person name="Shah S."/>
            <person name="Dougan E. K."/>
            <person name="Thang M."/>
            <person name="Chan C."/>
        </authorList>
    </citation>
    <scope>NUCLEOTIDE SEQUENCE [LARGE SCALE GENOMIC DNA]</scope>
</reference>
<proteinExistence type="predicted"/>
<evidence type="ECO:0000313" key="7">
    <source>
        <dbReference type="Proteomes" id="UP001152797"/>
    </source>
</evidence>
<dbReference type="EMBL" id="CAMXCT020005068">
    <property type="protein sequence ID" value="CAL1164657.1"/>
    <property type="molecule type" value="Genomic_DNA"/>
</dbReference>
<keyword evidence="2" id="KW-0472">Membrane</keyword>
<dbReference type="InterPro" id="IPR036034">
    <property type="entry name" value="PDZ_sf"/>
</dbReference>
<dbReference type="EMBL" id="CAMXCT030005068">
    <property type="protein sequence ID" value="CAL4798594.1"/>
    <property type="molecule type" value="Genomic_DNA"/>
</dbReference>
<gene>
    <name evidence="4" type="ORF">C1SCF055_LOCUS36461</name>
</gene>
<keyword evidence="2" id="KW-0812">Transmembrane</keyword>
<evidence type="ECO:0000313" key="5">
    <source>
        <dbReference type="EMBL" id="CAL1164657.1"/>
    </source>
</evidence>
<dbReference type="CDD" id="cd00136">
    <property type="entry name" value="PDZ_canonical"/>
    <property type="match status" value="1"/>
</dbReference>
<protein>
    <submittedName>
        <fullName evidence="6">RNA-binding protein 25</fullName>
    </submittedName>
</protein>
<evidence type="ECO:0000259" key="3">
    <source>
        <dbReference type="PROSITE" id="PS50106"/>
    </source>
</evidence>
<accession>A0A9P1DKW6</accession>
<dbReference type="OrthoDB" id="10626004at2759"/>
<feature type="compositionally biased region" description="Basic residues" evidence="1">
    <location>
        <begin position="192"/>
        <end position="205"/>
    </location>
</feature>
<reference evidence="4" key="1">
    <citation type="submission" date="2022-10" db="EMBL/GenBank/DDBJ databases">
        <authorList>
            <person name="Chen Y."/>
            <person name="Dougan E. K."/>
            <person name="Chan C."/>
            <person name="Rhodes N."/>
            <person name="Thang M."/>
        </authorList>
    </citation>
    <scope>NUCLEOTIDE SEQUENCE</scope>
</reference>
<feature type="compositionally biased region" description="Polar residues" evidence="1">
    <location>
        <begin position="292"/>
        <end position="301"/>
    </location>
</feature>
<feature type="compositionally biased region" description="Basic and acidic residues" evidence="1">
    <location>
        <begin position="281"/>
        <end position="291"/>
    </location>
</feature>
<dbReference type="AlphaFoldDB" id="A0A9P1DKW6"/>